<organism evidence="1 2">
    <name type="scientific">Mesorhabditis spiculigera</name>
    <dbReference type="NCBI Taxonomy" id="96644"/>
    <lineage>
        <taxon>Eukaryota</taxon>
        <taxon>Metazoa</taxon>
        <taxon>Ecdysozoa</taxon>
        <taxon>Nematoda</taxon>
        <taxon>Chromadorea</taxon>
        <taxon>Rhabditida</taxon>
        <taxon>Rhabditina</taxon>
        <taxon>Rhabditomorpha</taxon>
        <taxon>Rhabditoidea</taxon>
        <taxon>Rhabditidae</taxon>
        <taxon>Mesorhabditinae</taxon>
        <taxon>Mesorhabditis</taxon>
    </lineage>
</organism>
<proteinExistence type="predicted"/>
<sequence length="331" mass="35984">MKLDCYLSCARKGAKYVVYFLNATCQCFNKTASGPSKGYENITASLLSCQAAALISDFEVDITSYLNLVHSTSTKSTAPTTTTACPSTWTEWVEITPCTASCGMYGTLRRNRSCILAESGCQCSGSGEGAIACPDPHCTFPVEKCADGNFSAEPNGIALNEDCYDTCAARHANYVVYFLNATCQCFNRTTITNSKNLPYITDSSMSCENASQIEGFKNDLTNFLKTKFTSRATTRQTTSMTLPALRFLLDGMGGDYRLLCDLWNVWGSREEKIDCPIDICMGTAKSACNPAGYAKQIRTDAPGFTLPVTSDNSADSTIPDELEEELELLDV</sequence>
<protein>
    <submittedName>
        <fullName evidence="1">Uncharacterized protein</fullName>
    </submittedName>
</protein>
<dbReference type="InterPro" id="IPR000884">
    <property type="entry name" value="TSP1_rpt"/>
</dbReference>
<dbReference type="EMBL" id="CATQJA010002645">
    <property type="protein sequence ID" value="CAJ0576625.1"/>
    <property type="molecule type" value="Genomic_DNA"/>
</dbReference>
<reference evidence="1" key="1">
    <citation type="submission" date="2023-06" db="EMBL/GenBank/DDBJ databases">
        <authorList>
            <person name="Delattre M."/>
        </authorList>
    </citation>
    <scope>NUCLEOTIDE SEQUENCE</scope>
    <source>
        <strain evidence="1">AF72</strain>
    </source>
</reference>
<feature type="non-terminal residue" evidence="1">
    <location>
        <position position="1"/>
    </location>
</feature>
<evidence type="ECO:0000313" key="1">
    <source>
        <dbReference type="EMBL" id="CAJ0576625.1"/>
    </source>
</evidence>
<name>A0AA36CYI0_9BILA</name>
<dbReference type="AlphaFoldDB" id="A0AA36CYI0"/>
<comment type="caution">
    <text evidence="1">The sequence shown here is derived from an EMBL/GenBank/DDBJ whole genome shotgun (WGS) entry which is preliminary data.</text>
</comment>
<evidence type="ECO:0000313" key="2">
    <source>
        <dbReference type="Proteomes" id="UP001177023"/>
    </source>
</evidence>
<accession>A0AA36CYI0</accession>
<dbReference type="PROSITE" id="PS50092">
    <property type="entry name" value="TSP1"/>
    <property type="match status" value="1"/>
</dbReference>
<keyword evidence="2" id="KW-1185">Reference proteome</keyword>
<dbReference type="Proteomes" id="UP001177023">
    <property type="component" value="Unassembled WGS sequence"/>
</dbReference>
<gene>
    <name evidence="1" type="ORF">MSPICULIGERA_LOCUS14915</name>
</gene>